<keyword evidence="1" id="KW-0472">Membrane</keyword>
<feature type="transmembrane region" description="Helical" evidence="1">
    <location>
        <begin position="41"/>
        <end position="62"/>
    </location>
</feature>
<dbReference type="Pfam" id="PF10067">
    <property type="entry name" value="DUF2306"/>
    <property type="match status" value="1"/>
</dbReference>
<feature type="transmembrane region" description="Helical" evidence="1">
    <location>
        <begin position="135"/>
        <end position="156"/>
    </location>
</feature>
<feature type="transmembrane region" description="Helical" evidence="1">
    <location>
        <begin position="95"/>
        <end position="115"/>
    </location>
</feature>
<name>A0ABS9VBH7_9BACT</name>
<organism evidence="2 3">
    <name type="scientific">Belliella alkalica</name>
    <dbReference type="NCBI Taxonomy" id="1730871"/>
    <lineage>
        <taxon>Bacteria</taxon>
        <taxon>Pseudomonadati</taxon>
        <taxon>Bacteroidota</taxon>
        <taxon>Cytophagia</taxon>
        <taxon>Cytophagales</taxon>
        <taxon>Cyclobacteriaceae</taxon>
        <taxon>Belliella</taxon>
    </lineage>
</organism>
<comment type="caution">
    <text evidence="2">The sequence shown here is derived from an EMBL/GenBank/DDBJ whole genome shotgun (WGS) entry which is preliminary data.</text>
</comment>
<protein>
    <submittedName>
        <fullName evidence="2">DUF2306 domain-containing protein</fullName>
    </submittedName>
</protein>
<evidence type="ECO:0000256" key="1">
    <source>
        <dbReference type="SAM" id="Phobius"/>
    </source>
</evidence>
<gene>
    <name evidence="2" type="ORF">MM213_07025</name>
</gene>
<dbReference type="InterPro" id="IPR018750">
    <property type="entry name" value="DUF2306_membrane"/>
</dbReference>
<keyword evidence="3" id="KW-1185">Reference proteome</keyword>
<keyword evidence="1" id="KW-0812">Transmembrane</keyword>
<dbReference type="RefSeq" id="WP_241410796.1">
    <property type="nucleotide sequence ID" value="NZ_JAKZGO010000004.1"/>
</dbReference>
<evidence type="ECO:0000313" key="3">
    <source>
        <dbReference type="Proteomes" id="UP001165430"/>
    </source>
</evidence>
<feature type="transmembrane region" description="Helical" evidence="1">
    <location>
        <begin position="12"/>
        <end position="29"/>
    </location>
</feature>
<reference evidence="2" key="1">
    <citation type="submission" date="2022-03" db="EMBL/GenBank/DDBJ databases">
        <title>De novo assembled genomes of Belliella spp. (Cyclobacteriaceae) strains.</title>
        <authorList>
            <person name="Szabo A."/>
            <person name="Korponai K."/>
            <person name="Felfoldi T."/>
        </authorList>
    </citation>
    <scope>NUCLEOTIDE SEQUENCE</scope>
    <source>
        <strain evidence="2">DSM 111903</strain>
    </source>
</reference>
<evidence type="ECO:0000313" key="2">
    <source>
        <dbReference type="EMBL" id="MCH7413228.1"/>
    </source>
</evidence>
<dbReference type="Proteomes" id="UP001165430">
    <property type="component" value="Unassembled WGS sequence"/>
</dbReference>
<sequence>MGNITGNFIGQIHLLASIAALVTGFYVLVSAKGTKRHKKIGYAYILFMVVVNLTAFMIYRLFGKFGIFHWFAVVSILTMIAGLFPLFVKNTKDYLVYHFNFMYWSVIGLYCALMAETFSRLPEIVLTDTGQPNIVFYKFVGIGTAVVMAIGIAFYIKYRPIWQKRYGD</sequence>
<proteinExistence type="predicted"/>
<feature type="transmembrane region" description="Helical" evidence="1">
    <location>
        <begin position="68"/>
        <end position="88"/>
    </location>
</feature>
<dbReference type="EMBL" id="JAKZGO010000004">
    <property type="protein sequence ID" value="MCH7413228.1"/>
    <property type="molecule type" value="Genomic_DNA"/>
</dbReference>
<keyword evidence="1" id="KW-1133">Transmembrane helix</keyword>
<accession>A0ABS9VBH7</accession>